<dbReference type="PANTHER" id="PTHR36442">
    <property type="entry name" value="CYCLIC-DI-AMP PHOSPHODIESTERASE PGPH"/>
    <property type="match status" value="1"/>
</dbReference>
<feature type="transmembrane region" description="Helical" evidence="1">
    <location>
        <begin position="43"/>
        <end position="62"/>
    </location>
</feature>
<evidence type="ECO:0000313" key="3">
    <source>
        <dbReference type="EMBL" id="QHQ62458.1"/>
    </source>
</evidence>
<sequence>MKHLSTAGKNLPISSLGGILGILSVFVIVFFGRMNGVELTTVLKLCVLSIVLLFIALFYITYQKIKELPGFSVIFTLIYISSLLIIMFTKERPELTVWMSGGLLIAILFNMYLGFFVMFNFILITSLAGGLDIEYIVYLLILGTFMCLLSSFMKRITTLGYTAIIILSMQLILIFIINNFIMQNSLNITALYSLVSSLVSIGFSYWMYTIYIKKAKPVLVTQGDEPNLWKKESNDRNDSIFTESESNKLTADNIAAEISAENTQAYNMDEILDTEFPLLLRLKQHSIKVYKHSLLISEIAGMAAKAVGADENKAKAGGLYHEIGRIENKEYIEEGVKLVEEYHLPAFIVDIIRQHNIKYEKPKSPEAAIIMITISIIATKEYLEKQVKSNSGGKQSVNIPIEKIVDNVFQMRLTRGSLDESGLTLKQYNQLKEFFLHM</sequence>
<organism evidence="3 4">
    <name type="scientific">Anaerocolumna sedimenticola</name>
    <dbReference type="NCBI Taxonomy" id="2696063"/>
    <lineage>
        <taxon>Bacteria</taxon>
        <taxon>Bacillati</taxon>
        <taxon>Bacillota</taxon>
        <taxon>Clostridia</taxon>
        <taxon>Lachnospirales</taxon>
        <taxon>Lachnospiraceae</taxon>
        <taxon>Anaerocolumna</taxon>
    </lineage>
</organism>
<dbReference type="NCBIfam" id="TIGR00277">
    <property type="entry name" value="HDIG"/>
    <property type="match status" value="1"/>
</dbReference>
<feature type="transmembrane region" description="Helical" evidence="1">
    <location>
        <begin position="188"/>
        <end position="208"/>
    </location>
</feature>
<dbReference type="Pfam" id="PF01966">
    <property type="entry name" value="HD"/>
    <property type="match status" value="1"/>
</dbReference>
<dbReference type="InterPro" id="IPR006675">
    <property type="entry name" value="HDIG_dom"/>
</dbReference>
<dbReference type="RefSeq" id="WP_161839282.1">
    <property type="nucleotide sequence ID" value="NZ_CP048000.1"/>
</dbReference>
<feature type="transmembrane region" description="Helical" evidence="1">
    <location>
        <begin position="101"/>
        <end position="123"/>
    </location>
</feature>
<name>A0A6P1TSM6_9FIRM</name>
<keyword evidence="4" id="KW-1185">Reference proteome</keyword>
<feature type="transmembrane region" description="Helical" evidence="1">
    <location>
        <begin position="135"/>
        <end position="152"/>
    </location>
</feature>
<dbReference type="EMBL" id="CP048000">
    <property type="protein sequence ID" value="QHQ62458.1"/>
    <property type="molecule type" value="Genomic_DNA"/>
</dbReference>
<dbReference type="PANTHER" id="PTHR36442:SF1">
    <property type="entry name" value="CYCLIC-DI-AMP PHOSPHODIESTERASE PGPH"/>
    <property type="match status" value="1"/>
</dbReference>
<feature type="domain" description="HD" evidence="2">
    <location>
        <begin position="289"/>
        <end position="372"/>
    </location>
</feature>
<proteinExistence type="predicted"/>
<protein>
    <submittedName>
        <fullName evidence="3">HDIG domain-containing protein</fullName>
    </submittedName>
</protein>
<evidence type="ECO:0000259" key="2">
    <source>
        <dbReference type="Pfam" id="PF01966"/>
    </source>
</evidence>
<feature type="transmembrane region" description="Helical" evidence="1">
    <location>
        <begin position="68"/>
        <end position="89"/>
    </location>
</feature>
<feature type="transmembrane region" description="Helical" evidence="1">
    <location>
        <begin position="159"/>
        <end position="182"/>
    </location>
</feature>
<dbReference type="Proteomes" id="UP000464314">
    <property type="component" value="Chromosome"/>
</dbReference>
<evidence type="ECO:0000256" key="1">
    <source>
        <dbReference type="SAM" id="Phobius"/>
    </source>
</evidence>
<dbReference type="Gene3D" id="1.10.3210.10">
    <property type="entry name" value="Hypothetical protein af1432"/>
    <property type="match status" value="1"/>
</dbReference>
<keyword evidence="1" id="KW-0472">Membrane</keyword>
<gene>
    <name evidence="3" type="ORF">Ana3638_18095</name>
</gene>
<dbReference type="AlphaFoldDB" id="A0A6P1TSM6"/>
<dbReference type="KEGG" id="anr:Ana3638_18095"/>
<dbReference type="InterPro" id="IPR052722">
    <property type="entry name" value="PgpH_phosphodiesterase"/>
</dbReference>
<accession>A0A6P1TSM6</accession>
<dbReference type="InterPro" id="IPR006674">
    <property type="entry name" value="HD_domain"/>
</dbReference>
<dbReference type="SUPFAM" id="SSF109604">
    <property type="entry name" value="HD-domain/PDEase-like"/>
    <property type="match status" value="1"/>
</dbReference>
<evidence type="ECO:0000313" key="4">
    <source>
        <dbReference type="Proteomes" id="UP000464314"/>
    </source>
</evidence>
<keyword evidence="1" id="KW-1133">Transmembrane helix</keyword>
<keyword evidence="1" id="KW-0812">Transmembrane</keyword>
<feature type="transmembrane region" description="Helical" evidence="1">
    <location>
        <begin position="12"/>
        <end position="31"/>
    </location>
</feature>
<reference evidence="3 4" key="1">
    <citation type="submission" date="2020-01" db="EMBL/GenBank/DDBJ databases">
        <title>Genome analysis of Anaerocolumna sp. CBA3638.</title>
        <authorList>
            <person name="Kim J."/>
            <person name="Roh S.W."/>
        </authorList>
    </citation>
    <scope>NUCLEOTIDE SEQUENCE [LARGE SCALE GENOMIC DNA]</scope>
    <source>
        <strain evidence="3 4">CBA3638</strain>
    </source>
</reference>